<name>A0AB39HKP7_9BACI</name>
<dbReference type="InterPro" id="IPR019615">
    <property type="entry name" value="DUF2487"/>
</dbReference>
<gene>
    <name evidence="1" type="ORF">AB4Y30_09230</name>
</gene>
<reference evidence="1" key="1">
    <citation type="submission" date="2024-07" db="EMBL/GenBank/DDBJ databases">
        <title>Halotolerant mesophilic bacterium Ornithinibacillus sp. 4-3, sp. nov., isolated from soil.</title>
        <authorList>
            <person name="Sidarenka A.V."/>
            <person name="Guliayeva D.E."/>
            <person name="Leanovich S.I."/>
            <person name="Hileuskaya K.S."/>
            <person name="Akhremchuk A.E."/>
            <person name="Sikolenko M.A."/>
            <person name="Valentovich L.N."/>
        </authorList>
    </citation>
    <scope>NUCLEOTIDE SEQUENCE</scope>
    <source>
        <strain evidence="1">4-3</strain>
    </source>
</reference>
<sequence length="154" mass="17999">MRWIQKDMSQYIGAKEYIDSLLIPLSPFQLTDSNNMAKHAFQTEVLTIFTNELEKELTGRILLTPNYTYIASNDQEKDTDIERINNWIQHAKSQPFNHCFIITFDAAWKKHEQALDGHLIWLPGMTTGDIHSPEMAMVIRDQVNQVSELIRSYW</sequence>
<dbReference type="EMBL" id="CP162599">
    <property type="protein sequence ID" value="XDK31222.1"/>
    <property type="molecule type" value="Genomic_DNA"/>
</dbReference>
<organism evidence="1">
    <name type="scientific">Ornithinibacillus sp. 4-3</name>
    <dbReference type="NCBI Taxonomy" id="3231488"/>
    <lineage>
        <taxon>Bacteria</taxon>
        <taxon>Bacillati</taxon>
        <taxon>Bacillota</taxon>
        <taxon>Bacilli</taxon>
        <taxon>Bacillales</taxon>
        <taxon>Bacillaceae</taxon>
        <taxon>Ornithinibacillus</taxon>
    </lineage>
</organism>
<protein>
    <submittedName>
        <fullName evidence="1">DUF2487 family protein</fullName>
    </submittedName>
</protein>
<dbReference type="AlphaFoldDB" id="A0AB39HKP7"/>
<evidence type="ECO:0000313" key="1">
    <source>
        <dbReference type="EMBL" id="XDK31222.1"/>
    </source>
</evidence>
<dbReference type="RefSeq" id="WP_368651950.1">
    <property type="nucleotide sequence ID" value="NZ_CP162599.1"/>
</dbReference>
<dbReference type="Pfam" id="PF10673">
    <property type="entry name" value="DUF2487"/>
    <property type="match status" value="1"/>
</dbReference>
<proteinExistence type="predicted"/>
<accession>A0AB39HKP7</accession>